<gene>
    <name evidence="1" type="ORF">Plil01_000992700</name>
</gene>
<name>A0A9W6U2L2_9STRA</name>
<dbReference type="OrthoDB" id="103805at2759"/>
<sequence length="234" mass="26693">MSDKIVNWGAALPKEYQSRSLGDIKALHIKKLIRGVILAPSGAGKTNLVFHILKSSPNVFTHLHLVARNPDQELYDYIRDKLEGFITVYDPQSPPSVDSIEADPKGGVQLVIIDDYSSNKALQKHLFSHYFIRGRHKRLSTLFLSHSWFALDKMIRLNSEYLFLMKANSIRDLRMILADFTIPSVTLEQLQRACEQATKEKGQFLLIDDPNSQLRFNFNHVITNSATLETKKLN</sequence>
<dbReference type="SUPFAM" id="SSF52540">
    <property type="entry name" value="P-loop containing nucleoside triphosphate hydrolases"/>
    <property type="match status" value="1"/>
</dbReference>
<protein>
    <submittedName>
        <fullName evidence="1">Unnamed protein product</fullName>
    </submittedName>
</protein>
<organism evidence="1 2">
    <name type="scientific">Phytophthora lilii</name>
    <dbReference type="NCBI Taxonomy" id="2077276"/>
    <lineage>
        <taxon>Eukaryota</taxon>
        <taxon>Sar</taxon>
        <taxon>Stramenopiles</taxon>
        <taxon>Oomycota</taxon>
        <taxon>Peronosporomycetes</taxon>
        <taxon>Peronosporales</taxon>
        <taxon>Peronosporaceae</taxon>
        <taxon>Phytophthora</taxon>
    </lineage>
</organism>
<proteinExistence type="predicted"/>
<keyword evidence="2" id="KW-1185">Reference proteome</keyword>
<dbReference type="InterPro" id="IPR027417">
    <property type="entry name" value="P-loop_NTPase"/>
</dbReference>
<dbReference type="AlphaFoldDB" id="A0A9W6U2L2"/>
<accession>A0A9W6U2L2</accession>
<evidence type="ECO:0000313" key="2">
    <source>
        <dbReference type="Proteomes" id="UP001165083"/>
    </source>
</evidence>
<evidence type="ECO:0000313" key="1">
    <source>
        <dbReference type="EMBL" id="GMF24283.1"/>
    </source>
</evidence>
<dbReference type="Proteomes" id="UP001165083">
    <property type="component" value="Unassembled WGS sequence"/>
</dbReference>
<comment type="caution">
    <text evidence="1">The sequence shown here is derived from an EMBL/GenBank/DDBJ whole genome shotgun (WGS) entry which is preliminary data.</text>
</comment>
<dbReference type="EMBL" id="BSXW01000510">
    <property type="protein sequence ID" value="GMF24283.1"/>
    <property type="molecule type" value="Genomic_DNA"/>
</dbReference>
<reference evidence="1" key="1">
    <citation type="submission" date="2023-04" db="EMBL/GenBank/DDBJ databases">
        <title>Phytophthora lilii NBRC 32176.</title>
        <authorList>
            <person name="Ichikawa N."/>
            <person name="Sato H."/>
            <person name="Tonouchi N."/>
        </authorList>
    </citation>
    <scope>NUCLEOTIDE SEQUENCE</scope>
    <source>
        <strain evidence="1">NBRC 32176</strain>
    </source>
</reference>